<proteinExistence type="predicted"/>
<accession>A0A6J5KSZ9</accession>
<name>A0A6J5KSZ9_9CAUD</name>
<dbReference type="EMBL" id="LR796178">
    <property type="protein sequence ID" value="CAB4124225.1"/>
    <property type="molecule type" value="Genomic_DNA"/>
</dbReference>
<reference evidence="1" key="1">
    <citation type="submission" date="2020-04" db="EMBL/GenBank/DDBJ databases">
        <authorList>
            <person name="Chiriac C."/>
            <person name="Salcher M."/>
            <person name="Ghai R."/>
            <person name="Kavagutti S V."/>
        </authorList>
    </citation>
    <scope>NUCLEOTIDE SEQUENCE</scope>
</reference>
<organism evidence="1">
    <name type="scientific">uncultured Caudovirales phage</name>
    <dbReference type="NCBI Taxonomy" id="2100421"/>
    <lineage>
        <taxon>Viruses</taxon>
        <taxon>Duplodnaviria</taxon>
        <taxon>Heunggongvirae</taxon>
        <taxon>Uroviricota</taxon>
        <taxon>Caudoviricetes</taxon>
        <taxon>Peduoviridae</taxon>
        <taxon>Maltschvirus</taxon>
        <taxon>Maltschvirus maltsch</taxon>
    </lineage>
</organism>
<protein>
    <submittedName>
        <fullName evidence="1">Uncharacterized protein</fullName>
    </submittedName>
</protein>
<sequence>MEMTNEATILTTPNEIRYYQLAAVKGMIRMEAQGFKSRGGSVRKKWAIHLGLKSSASHEAVCRVLEAQMFQLELDAFQSVTR</sequence>
<gene>
    <name evidence="1" type="ORF">UFOVP49_69</name>
</gene>
<evidence type="ECO:0000313" key="1">
    <source>
        <dbReference type="EMBL" id="CAB4124225.1"/>
    </source>
</evidence>